<dbReference type="GO" id="GO:0005829">
    <property type="term" value="C:cytosol"/>
    <property type="evidence" value="ECO:0007669"/>
    <property type="project" value="TreeGrafter"/>
</dbReference>
<dbReference type="GO" id="GO:0008146">
    <property type="term" value="F:sulfotransferase activity"/>
    <property type="evidence" value="ECO:0007669"/>
    <property type="project" value="TreeGrafter"/>
</dbReference>
<dbReference type="EMBL" id="QLMC01000003">
    <property type="protein sequence ID" value="RAJ97457.1"/>
    <property type="molecule type" value="Genomic_DNA"/>
</dbReference>
<evidence type="ECO:0000256" key="7">
    <source>
        <dbReference type="ARBA" id="ARBA00063809"/>
    </source>
</evidence>
<keyword evidence="3" id="KW-0547">Nucleotide-binding</keyword>
<keyword evidence="4" id="KW-0067">ATP-binding</keyword>
<evidence type="ECO:0000256" key="11">
    <source>
        <dbReference type="ARBA" id="ARBA00075328"/>
    </source>
</evidence>
<evidence type="ECO:0000256" key="8">
    <source>
        <dbReference type="ARBA" id="ARBA00066884"/>
    </source>
</evidence>
<evidence type="ECO:0000256" key="12">
    <source>
        <dbReference type="ARBA" id="ARBA00078531"/>
    </source>
</evidence>
<evidence type="ECO:0000259" key="13">
    <source>
        <dbReference type="PROSITE" id="PS50206"/>
    </source>
</evidence>
<dbReference type="GO" id="GO:0004792">
    <property type="term" value="F:thiosulfate-cyanide sulfurtransferase activity"/>
    <property type="evidence" value="ECO:0007669"/>
    <property type="project" value="TreeGrafter"/>
</dbReference>
<comment type="caution">
    <text evidence="14">The sequence shown here is derived from an EMBL/GenBank/DDBJ whole genome shotgun (WGS) entry which is preliminary data.</text>
</comment>
<dbReference type="FunFam" id="3.40.50.720:FF:000033">
    <property type="entry name" value="Adenylyltransferase and sulfurtransferase MOCS3"/>
    <property type="match status" value="1"/>
</dbReference>
<evidence type="ECO:0000256" key="10">
    <source>
        <dbReference type="ARBA" id="ARBA00075110"/>
    </source>
</evidence>
<dbReference type="InterPro" id="IPR000594">
    <property type="entry name" value="ThiF_NAD_FAD-bd"/>
</dbReference>
<dbReference type="PROSITE" id="PS50206">
    <property type="entry name" value="RHODANESE_3"/>
    <property type="match status" value="1"/>
</dbReference>
<keyword evidence="14" id="KW-0548">Nucleotidyltransferase</keyword>
<dbReference type="Gene3D" id="3.40.50.720">
    <property type="entry name" value="NAD(P)-binding Rossmann-like Domain"/>
    <property type="match status" value="1"/>
</dbReference>
<dbReference type="Pfam" id="PF00581">
    <property type="entry name" value="Rhodanese"/>
    <property type="match status" value="1"/>
</dbReference>
<dbReference type="RefSeq" id="WP_111628442.1">
    <property type="nucleotide sequence ID" value="NZ_QLMC01000003.1"/>
</dbReference>
<evidence type="ECO:0000256" key="2">
    <source>
        <dbReference type="ARBA" id="ARBA00022679"/>
    </source>
</evidence>
<comment type="catalytic activity">
    <reaction evidence="5">
        <text>[molybdopterin-synthase sulfur-carrier protein]-C-terminal Gly-Gly + ATP + H(+) = [molybdopterin-synthase sulfur-carrier protein]-C-terminal Gly-Gly-AMP + diphosphate</text>
        <dbReference type="Rhea" id="RHEA:43616"/>
        <dbReference type="Rhea" id="RHEA-COMP:12159"/>
        <dbReference type="Rhea" id="RHEA-COMP:12202"/>
        <dbReference type="ChEBI" id="CHEBI:15378"/>
        <dbReference type="ChEBI" id="CHEBI:30616"/>
        <dbReference type="ChEBI" id="CHEBI:33019"/>
        <dbReference type="ChEBI" id="CHEBI:90618"/>
        <dbReference type="ChEBI" id="CHEBI:90778"/>
        <dbReference type="EC" id="2.7.7.80"/>
    </reaction>
</comment>
<keyword evidence="2 14" id="KW-0808">Transferase</keyword>
<dbReference type="NCBIfam" id="NF004281">
    <property type="entry name" value="PRK05690.1"/>
    <property type="match status" value="1"/>
</dbReference>
<dbReference type="Gene3D" id="3.40.250.10">
    <property type="entry name" value="Rhodanese-like domain"/>
    <property type="match status" value="1"/>
</dbReference>
<evidence type="ECO:0000256" key="3">
    <source>
        <dbReference type="ARBA" id="ARBA00022741"/>
    </source>
</evidence>
<comment type="subunit">
    <text evidence="7">Homodimer. Forms a stable heterotetrameric complex of 2 MoeB and 2 MoaD during adenylation of MoaD.</text>
</comment>
<proteinExistence type="inferred from homology"/>
<dbReference type="GO" id="GO:0061605">
    <property type="term" value="F:molybdopterin-synthase adenylyltransferase activity"/>
    <property type="evidence" value="ECO:0007669"/>
    <property type="project" value="UniProtKB-EC"/>
</dbReference>
<name>A0A327WVV9_LARAB</name>
<dbReference type="PANTHER" id="PTHR10953">
    <property type="entry name" value="UBIQUITIN-ACTIVATING ENZYME E1"/>
    <property type="match status" value="1"/>
</dbReference>
<dbReference type="InterPro" id="IPR036873">
    <property type="entry name" value="Rhodanese-like_dom_sf"/>
</dbReference>
<accession>A0A327WVV9</accession>
<dbReference type="OrthoDB" id="9804286at2"/>
<comment type="similarity">
    <text evidence="1">Belongs to the HesA/MoeB/ThiF family.</text>
</comment>
<feature type="domain" description="Rhodanese" evidence="13">
    <location>
        <begin position="290"/>
        <end position="379"/>
    </location>
</feature>
<evidence type="ECO:0000256" key="1">
    <source>
        <dbReference type="ARBA" id="ARBA00009919"/>
    </source>
</evidence>
<dbReference type="InterPro" id="IPR035985">
    <property type="entry name" value="Ubiquitin-activating_enz"/>
</dbReference>
<dbReference type="Proteomes" id="UP000248790">
    <property type="component" value="Unassembled WGS sequence"/>
</dbReference>
<sequence length="381" mass="42788">MLLPAEYTRYEKHLNLPEIGVEGQLKLKQARVLVVGAGGLGCPVLLYLTAAGVGTIGIIDPDTVAISNLQRQVLYTTEQVGKPKATIAVNSLKKINPEISFNAYAYSLDRSNARTIIDEYDLVVDCTDNFTVRYLVNDVCVMQGKPFVYGAIHRFEGQVAVLNARLAPSEFQPEEIRRGPTYRCLFPEFPNQMEIPNCADTGVMGVLPGVIGTYQANEVIKLITGIGHSLNEELLMVDLLAMSFQKIRVRRRLDAEAAAQNGWEEGQRIIAKTEIRQSITPLELAERLTKEEDIFLLDVRERPEYNICHLENAVLIPVNIIANNVKRIPVDRPVVVYCHHGIRSQYVIDYLQKEFGFTNLMNLQGGINSWARDVQPEMEVY</sequence>
<dbReference type="CDD" id="cd00757">
    <property type="entry name" value="ThiF_MoeB_HesA_family"/>
    <property type="match status" value="1"/>
</dbReference>
<evidence type="ECO:0000313" key="14">
    <source>
        <dbReference type="EMBL" id="RAJ97457.1"/>
    </source>
</evidence>
<reference evidence="14 15" key="1">
    <citation type="submission" date="2018-06" db="EMBL/GenBank/DDBJ databases">
        <title>Genomic Encyclopedia of Archaeal and Bacterial Type Strains, Phase II (KMG-II): from individual species to whole genera.</title>
        <authorList>
            <person name="Goeker M."/>
        </authorList>
    </citation>
    <scope>NUCLEOTIDE SEQUENCE [LARGE SCALE GENOMIC DNA]</scope>
    <source>
        <strain evidence="14 15">DSM 21851</strain>
    </source>
</reference>
<evidence type="ECO:0000313" key="15">
    <source>
        <dbReference type="Proteomes" id="UP000248790"/>
    </source>
</evidence>
<dbReference type="GO" id="GO:0008641">
    <property type="term" value="F:ubiquitin-like modifier activating enzyme activity"/>
    <property type="evidence" value="ECO:0007669"/>
    <property type="project" value="InterPro"/>
</dbReference>
<organism evidence="14 15">
    <name type="scientific">Larkinella arboricola</name>
    <dbReference type="NCBI Taxonomy" id="643671"/>
    <lineage>
        <taxon>Bacteria</taxon>
        <taxon>Pseudomonadati</taxon>
        <taxon>Bacteroidota</taxon>
        <taxon>Cytophagia</taxon>
        <taxon>Cytophagales</taxon>
        <taxon>Spirosomataceae</taxon>
        <taxon>Larkinella</taxon>
    </lineage>
</organism>
<dbReference type="InterPro" id="IPR045886">
    <property type="entry name" value="ThiF/MoeB/HesA"/>
</dbReference>
<dbReference type="Pfam" id="PF00899">
    <property type="entry name" value="ThiF"/>
    <property type="match status" value="1"/>
</dbReference>
<evidence type="ECO:0000256" key="6">
    <source>
        <dbReference type="ARBA" id="ARBA00055169"/>
    </source>
</evidence>
<evidence type="ECO:0000256" key="9">
    <source>
        <dbReference type="ARBA" id="ARBA00073635"/>
    </source>
</evidence>
<dbReference type="InterPro" id="IPR001763">
    <property type="entry name" value="Rhodanese-like_dom"/>
</dbReference>
<dbReference type="PANTHER" id="PTHR10953:SF102">
    <property type="entry name" value="ADENYLYLTRANSFERASE AND SULFURTRANSFERASE MOCS3"/>
    <property type="match status" value="1"/>
</dbReference>
<gene>
    <name evidence="14" type="ORF">LX87_02357</name>
</gene>
<evidence type="ECO:0000256" key="5">
    <source>
        <dbReference type="ARBA" id="ARBA00052218"/>
    </source>
</evidence>
<protein>
    <recommendedName>
        <fullName evidence="9">Molybdopterin-synthase adenylyltransferase</fullName>
        <ecNumber evidence="8">2.7.7.80</ecNumber>
    </recommendedName>
    <alternativeName>
        <fullName evidence="12">MoaD protein adenylase</fullName>
    </alternativeName>
    <alternativeName>
        <fullName evidence="10">Molybdopterin-converting factor subunit 1 adenylase</fullName>
    </alternativeName>
    <alternativeName>
        <fullName evidence="11">Sulfur carrier protein MoaD adenylyltransferase</fullName>
    </alternativeName>
</protein>
<keyword evidence="15" id="KW-1185">Reference proteome</keyword>
<evidence type="ECO:0000256" key="4">
    <source>
        <dbReference type="ARBA" id="ARBA00022840"/>
    </source>
</evidence>
<dbReference type="SUPFAM" id="SSF69572">
    <property type="entry name" value="Activating enzymes of the ubiquitin-like proteins"/>
    <property type="match status" value="1"/>
</dbReference>
<comment type="function">
    <text evidence="6">Catalyzes the adenylation by ATP of the carboxyl group of the C-terminal glycine of sulfur carrier protein MoaD.</text>
</comment>
<dbReference type="EC" id="2.7.7.80" evidence="8"/>
<dbReference type="SMART" id="SM00450">
    <property type="entry name" value="RHOD"/>
    <property type="match status" value="1"/>
</dbReference>
<dbReference type="GO" id="GO:0005524">
    <property type="term" value="F:ATP binding"/>
    <property type="evidence" value="ECO:0007669"/>
    <property type="project" value="UniProtKB-KW"/>
</dbReference>
<dbReference type="AlphaFoldDB" id="A0A327WVV9"/>